<dbReference type="AlphaFoldDB" id="X0VC57"/>
<reference evidence="1" key="1">
    <citation type="journal article" date="2014" name="Front. Microbiol.">
        <title>High frequency of phylogenetically diverse reductive dehalogenase-homologous genes in deep subseafloor sedimentary metagenomes.</title>
        <authorList>
            <person name="Kawai M."/>
            <person name="Futagami T."/>
            <person name="Toyoda A."/>
            <person name="Takaki Y."/>
            <person name="Nishi S."/>
            <person name="Hori S."/>
            <person name="Arai W."/>
            <person name="Tsubouchi T."/>
            <person name="Morono Y."/>
            <person name="Uchiyama I."/>
            <person name="Ito T."/>
            <person name="Fujiyama A."/>
            <person name="Inagaki F."/>
            <person name="Takami H."/>
        </authorList>
    </citation>
    <scope>NUCLEOTIDE SEQUENCE</scope>
    <source>
        <strain evidence="1">Expedition CK06-06</strain>
    </source>
</reference>
<evidence type="ECO:0000313" key="1">
    <source>
        <dbReference type="EMBL" id="GAG10053.1"/>
    </source>
</evidence>
<sequence>MLWFITLRLDVGAKCIVGAWLIASAYFFPWQDERDKVKHLSSLRDRVYKLEGG</sequence>
<comment type="caution">
    <text evidence="1">The sequence shown here is derived from an EMBL/GenBank/DDBJ whole genome shotgun (WGS) entry which is preliminary data.</text>
</comment>
<name>X0VC57_9ZZZZ</name>
<dbReference type="EMBL" id="BARS01025946">
    <property type="protein sequence ID" value="GAG10053.1"/>
    <property type="molecule type" value="Genomic_DNA"/>
</dbReference>
<accession>X0VC57</accession>
<gene>
    <name evidence="1" type="ORF">S01H1_40944</name>
</gene>
<proteinExistence type="predicted"/>
<organism evidence="1">
    <name type="scientific">marine sediment metagenome</name>
    <dbReference type="NCBI Taxonomy" id="412755"/>
    <lineage>
        <taxon>unclassified sequences</taxon>
        <taxon>metagenomes</taxon>
        <taxon>ecological metagenomes</taxon>
    </lineage>
</organism>
<protein>
    <submittedName>
        <fullName evidence="1">Uncharacterized protein</fullName>
    </submittedName>
</protein>